<reference evidence="1 2" key="1">
    <citation type="submission" date="2019-03" db="EMBL/GenBank/DDBJ databases">
        <title>Paracraurococcus aquatilis NE82 genome sequence.</title>
        <authorList>
            <person name="Zhao Y."/>
            <person name="Du Z."/>
        </authorList>
    </citation>
    <scope>NUCLEOTIDE SEQUENCE [LARGE SCALE GENOMIC DNA]</scope>
    <source>
        <strain evidence="1 2">NE82</strain>
    </source>
</reference>
<evidence type="ECO:0000313" key="1">
    <source>
        <dbReference type="EMBL" id="TCZ54606.1"/>
    </source>
</evidence>
<dbReference type="RefSeq" id="WP_132295571.1">
    <property type="nucleotide sequence ID" value="NZ_SKBM01000032.1"/>
</dbReference>
<evidence type="ECO:0008006" key="3">
    <source>
        <dbReference type="Google" id="ProtNLM"/>
    </source>
</evidence>
<protein>
    <recommendedName>
        <fullName evidence="3">DUF3619 family protein</fullName>
    </recommendedName>
</protein>
<dbReference type="AlphaFoldDB" id="A0A4R4D6D6"/>
<accession>A0A4R4D6D6</accession>
<dbReference type="EMBL" id="SKBM01000032">
    <property type="protein sequence ID" value="TCZ54606.1"/>
    <property type="molecule type" value="Genomic_DNA"/>
</dbReference>
<sequence>MAAVTGAAASPEAVRGWCDRAGMRADSPLRAALLATTEAATAAREAAGGARGLTPEAERELVRRVAEAAAAGAEREVARLSRRVELRTGLGLAAAGLLLLGGGYALGRWDAAARAEAPRGAGFLAEVAELNDLAALRRHCERNAYDHAGRRACALPPVWIGGAR</sequence>
<gene>
    <name evidence="1" type="ORF">EXY23_23325</name>
</gene>
<organism evidence="1 2">
    <name type="scientific">Roseicella aquatilis</name>
    <dbReference type="NCBI Taxonomy" id="2527868"/>
    <lineage>
        <taxon>Bacteria</taxon>
        <taxon>Pseudomonadati</taxon>
        <taxon>Pseudomonadota</taxon>
        <taxon>Alphaproteobacteria</taxon>
        <taxon>Acetobacterales</taxon>
        <taxon>Roseomonadaceae</taxon>
        <taxon>Roseicella</taxon>
    </lineage>
</organism>
<dbReference type="OrthoDB" id="7289323at2"/>
<keyword evidence="2" id="KW-1185">Reference proteome</keyword>
<dbReference type="Proteomes" id="UP000295023">
    <property type="component" value="Unassembled WGS sequence"/>
</dbReference>
<evidence type="ECO:0000313" key="2">
    <source>
        <dbReference type="Proteomes" id="UP000295023"/>
    </source>
</evidence>
<comment type="caution">
    <text evidence="1">The sequence shown here is derived from an EMBL/GenBank/DDBJ whole genome shotgun (WGS) entry which is preliminary data.</text>
</comment>
<proteinExistence type="predicted"/>
<name>A0A4R4D6D6_9PROT</name>